<name>A0ABW1CD06_9ACTN</name>
<evidence type="ECO:0008006" key="5">
    <source>
        <dbReference type="Google" id="ProtNLM"/>
    </source>
</evidence>
<evidence type="ECO:0000256" key="2">
    <source>
        <dbReference type="SAM" id="SignalP"/>
    </source>
</evidence>
<feature type="region of interest" description="Disordered" evidence="1">
    <location>
        <begin position="25"/>
        <end position="49"/>
    </location>
</feature>
<accession>A0ABW1CD06</accession>
<gene>
    <name evidence="3" type="ORF">ACFPZ3_06905</name>
</gene>
<evidence type="ECO:0000313" key="3">
    <source>
        <dbReference type="EMBL" id="MFC5823573.1"/>
    </source>
</evidence>
<evidence type="ECO:0000313" key="4">
    <source>
        <dbReference type="Proteomes" id="UP001596058"/>
    </source>
</evidence>
<keyword evidence="2" id="KW-0732">Signal</keyword>
<feature type="signal peptide" evidence="2">
    <location>
        <begin position="1"/>
        <end position="15"/>
    </location>
</feature>
<sequence length="173" mass="18173">MRPACVVVIFACALAACSDSRPSPPAPLVTGAASPSAASGTPAPSAPCPGVVKNRELPSWARTPGFRKGARPNHVIGVNKKLAGVLFGYPLYAPPRPGRSNKILWIVRESTLKTTSTLTIKASLREAPELAVTRSVLYRPGSSGLDLPRAGCWRFEISWDGGADVVTIPYAAP</sequence>
<reference evidence="4" key="1">
    <citation type="journal article" date="2019" name="Int. J. Syst. Evol. Microbiol.">
        <title>The Global Catalogue of Microorganisms (GCM) 10K type strain sequencing project: providing services to taxonomists for standard genome sequencing and annotation.</title>
        <authorList>
            <consortium name="The Broad Institute Genomics Platform"/>
            <consortium name="The Broad Institute Genome Sequencing Center for Infectious Disease"/>
            <person name="Wu L."/>
            <person name="Ma J."/>
        </authorList>
    </citation>
    <scope>NUCLEOTIDE SEQUENCE [LARGE SCALE GENOMIC DNA]</scope>
    <source>
        <strain evidence="4">CCUG 53903</strain>
    </source>
</reference>
<evidence type="ECO:0000256" key="1">
    <source>
        <dbReference type="SAM" id="MobiDB-lite"/>
    </source>
</evidence>
<dbReference type="EMBL" id="JBHSPA010000010">
    <property type="protein sequence ID" value="MFC5823573.1"/>
    <property type="molecule type" value="Genomic_DNA"/>
</dbReference>
<dbReference type="Proteomes" id="UP001596058">
    <property type="component" value="Unassembled WGS sequence"/>
</dbReference>
<feature type="compositionally biased region" description="Low complexity" evidence="1">
    <location>
        <begin position="30"/>
        <end position="43"/>
    </location>
</feature>
<organism evidence="3 4">
    <name type="scientific">Nonomuraea insulae</name>
    <dbReference type="NCBI Taxonomy" id="1616787"/>
    <lineage>
        <taxon>Bacteria</taxon>
        <taxon>Bacillati</taxon>
        <taxon>Actinomycetota</taxon>
        <taxon>Actinomycetes</taxon>
        <taxon>Streptosporangiales</taxon>
        <taxon>Streptosporangiaceae</taxon>
        <taxon>Nonomuraea</taxon>
    </lineage>
</organism>
<feature type="chain" id="PRO_5046046335" description="Secreted protein" evidence="2">
    <location>
        <begin position="16"/>
        <end position="173"/>
    </location>
</feature>
<proteinExistence type="predicted"/>
<protein>
    <recommendedName>
        <fullName evidence="5">Secreted protein</fullName>
    </recommendedName>
</protein>
<dbReference type="PROSITE" id="PS51257">
    <property type="entry name" value="PROKAR_LIPOPROTEIN"/>
    <property type="match status" value="1"/>
</dbReference>
<dbReference type="RefSeq" id="WP_379513107.1">
    <property type="nucleotide sequence ID" value="NZ_JBHSPA010000010.1"/>
</dbReference>
<keyword evidence="4" id="KW-1185">Reference proteome</keyword>
<comment type="caution">
    <text evidence="3">The sequence shown here is derived from an EMBL/GenBank/DDBJ whole genome shotgun (WGS) entry which is preliminary data.</text>
</comment>